<gene>
    <name evidence="1" type="ORF">FXN61_33420</name>
</gene>
<evidence type="ECO:0000313" key="2">
    <source>
        <dbReference type="Proteomes" id="UP001515943"/>
    </source>
</evidence>
<dbReference type="EMBL" id="VSRL01000172">
    <property type="protein sequence ID" value="NKE61406.1"/>
    <property type="molecule type" value="Genomic_DNA"/>
</dbReference>
<dbReference type="Proteomes" id="UP001515943">
    <property type="component" value="Unassembled WGS sequence"/>
</dbReference>
<dbReference type="InterPro" id="IPR036249">
    <property type="entry name" value="Thioredoxin-like_sf"/>
</dbReference>
<dbReference type="CDD" id="cd02972">
    <property type="entry name" value="DsbA_family"/>
    <property type="match status" value="1"/>
</dbReference>
<dbReference type="RefSeq" id="WP_167978051.1">
    <property type="nucleotide sequence ID" value="NZ_VSRL01000172.1"/>
</dbReference>
<proteinExistence type="predicted"/>
<reference evidence="1 2" key="1">
    <citation type="submission" date="2019-08" db="EMBL/GenBank/DDBJ databases">
        <title>Lentzea from Indian Himalayas.</title>
        <authorList>
            <person name="Mandal S."/>
            <person name="Mallick Gupta A."/>
            <person name="Maiti P.K."/>
            <person name="Sarkar J."/>
            <person name="Mandal S."/>
        </authorList>
    </citation>
    <scope>NUCLEOTIDE SEQUENCE [LARGE SCALE GENOMIC DNA]</scope>
    <source>
        <strain evidence="1 2">PSKA42</strain>
    </source>
</reference>
<comment type="caution">
    <text evidence="1">The sequence shown here is derived from an EMBL/GenBank/DDBJ whole genome shotgun (WGS) entry which is preliminary data.</text>
</comment>
<protein>
    <submittedName>
        <fullName evidence="1">DsbA family protein</fullName>
    </submittedName>
</protein>
<accession>A0ABX1FRX2</accession>
<evidence type="ECO:0000313" key="1">
    <source>
        <dbReference type="EMBL" id="NKE61406.1"/>
    </source>
</evidence>
<dbReference type="Pfam" id="PF22234">
    <property type="entry name" value="Rv2466c-like"/>
    <property type="match status" value="1"/>
</dbReference>
<keyword evidence="2" id="KW-1185">Reference proteome</keyword>
<sequence length="212" mass="23705">MSEKSRVDFWFDPLCPWSWITSRWVMEARQVRDFDVSFHVMSLVILNEGDLPHQLKDPEMMKKVWAPVRVAIAAEQAEGPEILGPLYTAIGKRIHHAGNKGFHDVVARDFKKLIDEALAEVGLPAELAEAATSDKYDELLRKSNSAGMDVPGAGIGTPTLHINGVAYFGPVFGRIPRGEEAGRLWDAAVTVSSYPEFWELKRSRGDLEPEFD</sequence>
<name>A0ABX1FRX2_9PSEU</name>
<organism evidence="1 2">
    <name type="scientific">Lentzea indica</name>
    <dbReference type="NCBI Taxonomy" id="2604800"/>
    <lineage>
        <taxon>Bacteria</taxon>
        <taxon>Bacillati</taxon>
        <taxon>Actinomycetota</taxon>
        <taxon>Actinomycetes</taxon>
        <taxon>Pseudonocardiales</taxon>
        <taxon>Pseudonocardiaceae</taxon>
        <taxon>Lentzea</taxon>
    </lineage>
</organism>
<dbReference type="Gene3D" id="3.40.30.10">
    <property type="entry name" value="Glutaredoxin"/>
    <property type="match status" value="1"/>
</dbReference>
<dbReference type="InterPro" id="IPR053977">
    <property type="entry name" value="Rv2466c-like"/>
</dbReference>
<dbReference type="SUPFAM" id="SSF52833">
    <property type="entry name" value="Thioredoxin-like"/>
    <property type="match status" value="1"/>
</dbReference>